<accession>A0ABR7N1K7</accession>
<feature type="compositionally biased region" description="Basic and acidic residues" evidence="1">
    <location>
        <begin position="41"/>
        <end position="57"/>
    </location>
</feature>
<feature type="region of interest" description="Disordered" evidence="1">
    <location>
        <begin position="33"/>
        <end position="57"/>
    </location>
</feature>
<protein>
    <submittedName>
        <fullName evidence="3">Uncharacterized protein</fullName>
    </submittedName>
</protein>
<proteinExistence type="predicted"/>
<keyword evidence="2" id="KW-0812">Transmembrane</keyword>
<name>A0ABR7N1K7_9FIRM</name>
<evidence type="ECO:0000313" key="3">
    <source>
        <dbReference type="EMBL" id="MBC8562511.1"/>
    </source>
</evidence>
<keyword evidence="2" id="KW-1133">Transmembrane helix</keyword>
<organism evidence="3 4">
    <name type="scientific">Jutongia huaianensis</name>
    <dbReference type="NCBI Taxonomy" id="2763668"/>
    <lineage>
        <taxon>Bacteria</taxon>
        <taxon>Bacillati</taxon>
        <taxon>Bacillota</taxon>
        <taxon>Clostridia</taxon>
        <taxon>Lachnospirales</taxon>
        <taxon>Lachnospiraceae</taxon>
        <taxon>Jutongia</taxon>
    </lineage>
</organism>
<keyword evidence="4" id="KW-1185">Reference proteome</keyword>
<evidence type="ECO:0000256" key="2">
    <source>
        <dbReference type="SAM" id="Phobius"/>
    </source>
</evidence>
<reference evidence="3 4" key="1">
    <citation type="submission" date="2020-08" db="EMBL/GenBank/DDBJ databases">
        <title>Genome public.</title>
        <authorList>
            <person name="Liu C."/>
            <person name="Sun Q."/>
        </authorList>
    </citation>
    <scope>NUCLEOTIDE SEQUENCE [LARGE SCALE GENOMIC DNA]</scope>
    <source>
        <strain evidence="3 4">NSJ-37</strain>
    </source>
</reference>
<dbReference type="EMBL" id="JACRSX010000008">
    <property type="protein sequence ID" value="MBC8562511.1"/>
    <property type="molecule type" value="Genomic_DNA"/>
</dbReference>
<evidence type="ECO:0000256" key="1">
    <source>
        <dbReference type="SAM" id="MobiDB-lite"/>
    </source>
</evidence>
<evidence type="ECO:0000313" key="4">
    <source>
        <dbReference type="Proteomes" id="UP000606193"/>
    </source>
</evidence>
<sequence length="166" mass="19395">MDKRVQDSVIAKQEKAARQQELLEKKRQARAEYNISGGRSGEQREKKHQEQVLKKQQKQLEIRQEKQEKKKKRFSKSFQKAVAFDDAEGVSVSEWFLSVCWIKIPVIGFIYVLVLALSKKTHPAKKNFARGYLIYRCLVLILSVTVLYVLYQIGLNFIDQMLSFVK</sequence>
<dbReference type="RefSeq" id="WP_118678090.1">
    <property type="nucleotide sequence ID" value="NZ_JACRSX010000008.1"/>
</dbReference>
<feature type="transmembrane region" description="Helical" evidence="2">
    <location>
        <begin position="95"/>
        <end position="117"/>
    </location>
</feature>
<feature type="transmembrane region" description="Helical" evidence="2">
    <location>
        <begin position="138"/>
        <end position="158"/>
    </location>
</feature>
<dbReference type="Proteomes" id="UP000606193">
    <property type="component" value="Unassembled WGS sequence"/>
</dbReference>
<keyword evidence="2" id="KW-0472">Membrane</keyword>
<gene>
    <name evidence="3" type="ORF">H8704_07705</name>
</gene>
<comment type="caution">
    <text evidence="3">The sequence shown here is derived from an EMBL/GenBank/DDBJ whole genome shotgun (WGS) entry which is preliminary data.</text>
</comment>